<dbReference type="Proteomes" id="UP000805193">
    <property type="component" value="Unassembled WGS sequence"/>
</dbReference>
<proteinExistence type="predicted"/>
<dbReference type="EMBL" id="JABSTQ010009820">
    <property type="protein sequence ID" value="KAG0425581.1"/>
    <property type="molecule type" value="Genomic_DNA"/>
</dbReference>
<organism evidence="1 2">
    <name type="scientific">Ixodes persulcatus</name>
    <name type="common">Taiga tick</name>
    <dbReference type="NCBI Taxonomy" id="34615"/>
    <lineage>
        <taxon>Eukaryota</taxon>
        <taxon>Metazoa</taxon>
        <taxon>Ecdysozoa</taxon>
        <taxon>Arthropoda</taxon>
        <taxon>Chelicerata</taxon>
        <taxon>Arachnida</taxon>
        <taxon>Acari</taxon>
        <taxon>Parasitiformes</taxon>
        <taxon>Ixodida</taxon>
        <taxon>Ixodoidea</taxon>
        <taxon>Ixodidae</taxon>
        <taxon>Ixodinae</taxon>
        <taxon>Ixodes</taxon>
    </lineage>
</organism>
<reference evidence="1 2" key="1">
    <citation type="journal article" date="2020" name="Cell">
        <title>Large-Scale Comparative Analyses of Tick Genomes Elucidate Their Genetic Diversity and Vector Capacities.</title>
        <authorList>
            <consortium name="Tick Genome and Microbiome Consortium (TIGMIC)"/>
            <person name="Jia N."/>
            <person name="Wang J."/>
            <person name="Shi W."/>
            <person name="Du L."/>
            <person name="Sun Y."/>
            <person name="Zhan W."/>
            <person name="Jiang J.F."/>
            <person name="Wang Q."/>
            <person name="Zhang B."/>
            <person name="Ji P."/>
            <person name="Bell-Sakyi L."/>
            <person name="Cui X.M."/>
            <person name="Yuan T.T."/>
            <person name="Jiang B.G."/>
            <person name="Yang W.F."/>
            <person name="Lam T.T."/>
            <person name="Chang Q.C."/>
            <person name="Ding S.J."/>
            <person name="Wang X.J."/>
            <person name="Zhu J.G."/>
            <person name="Ruan X.D."/>
            <person name="Zhao L."/>
            <person name="Wei J.T."/>
            <person name="Ye R.Z."/>
            <person name="Que T.C."/>
            <person name="Du C.H."/>
            <person name="Zhou Y.H."/>
            <person name="Cheng J.X."/>
            <person name="Dai P.F."/>
            <person name="Guo W.B."/>
            <person name="Han X.H."/>
            <person name="Huang E.J."/>
            <person name="Li L.F."/>
            <person name="Wei W."/>
            <person name="Gao Y.C."/>
            <person name="Liu J.Z."/>
            <person name="Shao H.Z."/>
            <person name="Wang X."/>
            <person name="Wang C.C."/>
            <person name="Yang T.C."/>
            <person name="Huo Q.B."/>
            <person name="Li W."/>
            <person name="Chen H.Y."/>
            <person name="Chen S.E."/>
            <person name="Zhou L.G."/>
            <person name="Ni X.B."/>
            <person name="Tian J.H."/>
            <person name="Sheng Y."/>
            <person name="Liu T."/>
            <person name="Pan Y.S."/>
            <person name="Xia L.Y."/>
            <person name="Li J."/>
            <person name="Zhao F."/>
            <person name="Cao W.C."/>
        </authorList>
    </citation>
    <scope>NUCLEOTIDE SEQUENCE [LARGE SCALE GENOMIC DNA]</scope>
    <source>
        <strain evidence="1">Iper-2018</strain>
    </source>
</reference>
<keyword evidence="2" id="KW-1185">Reference proteome</keyword>
<evidence type="ECO:0000313" key="1">
    <source>
        <dbReference type="EMBL" id="KAG0425581.1"/>
    </source>
</evidence>
<protein>
    <submittedName>
        <fullName evidence="1">Uncharacterized protein</fullName>
    </submittedName>
</protein>
<name>A0AC60PXK8_IXOPE</name>
<accession>A0AC60PXK8</accession>
<sequence length="542" mass="60745">MFYYNYFARSNRQKRGKGKRLHMEPTMLVKELDQLYEAFVPLCTTPGIRALDEPTSEVANRRSSTPKPPEDDQSAGQVSSGDELNMPWYAENDDGLEDMSDDSDDLDSETSSDIEEGSDLCFQAASDVGLGAQVATTFRVLESLNIAMITERMYYYYQSGYLLPVVKQVYERRNSELLEQLRGKNLDLAGDGRCDSPGFCAKYCTYTFHEASTKKLIHIEQVQVRETAEVPSNNAMEKVAFLRGLAKLKDQGFTIASFMSDRHPGVECHMRTMESGTKHYFDTWHISKGVKKKLLAASRSGPCKDLEVWVQQVNNHLYHCAALGEGNGPLMVSMWMSLLNHVVNKHDGHDGPYHECLHQPLPARAWLAVGTPAYEKLRSIVASPRLLKDIQHLSPGTQTYNVEAFNSLLLGFASKSRVFSPEGMEARSLVAVLHFNENVGQYRDELLDEVMVCLGKWPTLREAVAANPSDHLPPMCASYPRPPKSELIVARQTRFASHAGHTSRSQEGSFPRCQPLVTGHEADLTFTRGLFPRCQPLVTGLR</sequence>
<comment type="caution">
    <text evidence="1">The sequence shown here is derived from an EMBL/GenBank/DDBJ whole genome shotgun (WGS) entry which is preliminary data.</text>
</comment>
<gene>
    <name evidence="1" type="ORF">HPB47_027267</name>
</gene>
<evidence type="ECO:0000313" key="2">
    <source>
        <dbReference type="Proteomes" id="UP000805193"/>
    </source>
</evidence>